<protein>
    <submittedName>
        <fullName evidence="1">Uncharacterized protein</fullName>
    </submittedName>
</protein>
<evidence type="ECO:0000313" key="1">
    <source>
        <dbReference type="EMBL" id="KAI3367299.1"/>
    </source>
</evidence>
<organism evidence="1 2">
    <name type="scientific">Scortum barcoo</name>
    <name type="common">barcoo grunter</name>
    <dbReference type="NCBI Taxonomy" id="214431"/>
    <lineage>
        <taxon>Eukaryota</taxon>
        <taxon>Metazoa</taxon>
        <taxon>Chordata</taxon>
        <taxon>Craniata</taxon>
        <taxon>Vertebrata</taxon>
        <taxon>Euteleostomi</taxon>
        <taxon>Actinopterygii</taxon>
        <taxon>Neopterygii</taxon>
        <taxon>Teleostei</taxon>
        <taxon>Neoteleostei</taxon>
        <taxon>Acanthomorphata</taxon>
        <taxon>Eupercaria</taxon>
        <taxon>Centrarchiformes</taxon>
        <taxon>Terapontoidei</taxon>
        <taxon>Terapontidae</taxon>
        <taxon>Scortum</taxon>
    </lineage>
</organism>
<dbReference type="EMBL" id="CM041539">
    <property type="protein sequence ID" value="KAI3367299.1"/>
    <property type="molecule type" value="Genomic_DNA"/>
</dbReference>
<comment type="caution">
    <text evidence="1">The sequence shown here is derived from an EMBL/GenBank/DDBJ whole genome shotgun (WGS) entry which is preliminary data.</text>
</comment>
<accession>A0ACB8WI89</accession>
<proteinExistence type="predicted"/>
<keyword evidence="2" id="KW-1185">Reference proteome</keyword>
<evidence type="ECO:0000313" key="2">
    <source>
        <dbReference type="Proteomes" id="UP000831701"/>
    </source>
</evidence>
<sequence length="198" mass="22205">MQLSGFHQLTNLVFSTDNTDTAQLAMFVRGVKADLFVSEQLLARDDDGEGHLPYHCVVCDSYYVNIVAQPVLTNSYRTKKKKSAFSSIWIKRPGLGLLQMIKGDIRQYFNLQAFCFMMMQEKKNRQEENKGNRWSKNTTSLSGIDPKSIHPSIFNRLIRDLGRGGSSLSRDAQTSLTPDTSSSSSGGTPRRSQASRET</sequence>
<reference evidence="1" key="1">
    <citation type="submission" date="2022-04" db="EMBL/GenBank/DDBJ databases">
        <title>Jade perch genome.</title>
        <authorList>
            <person name="Chao B."/>
        </authorList>
    </citation>
    <scope>NUCLEOTIDE SEQUENCE</scope>
    <source>
        <strain evidence="1">CB-2022</strain>
    </source>
</reference>
<gene>
    <name evidence="1" type="ORF">L3Q82_008342</name>
</gene>
<name>A0ACB8WI89_9TELE</name>
<dbReference type="Proteomes" id="UP000831701">
    <property type="component" value="Chromosome 9"/>
</dbReference>